<keyword evidence="1" id="KW-0175">Coiled coil</keyword>
<proteinExistence type="predicted"/>
<evidence type="ECO:0000256" key="2">
    <source>
        <dbReference type="SAM" id="MobiDB-lite"/>
    </source>
</evidence>
<feature type="coiled-coil region" evidence="1">
    <location>
        <begin position="158"/>
        <end position="185"/>
    </location>
</feature>
<accession>A0ABD0LJG6</accession>
<dbReference type="Proteomes" id="UP001519460">
    <property type="component" value="Unassembled WGS sequence"/>
</dbReference>
<gene>
    <name evidence="3" type="ORF">BaRGS_00009684</name>
</gene>
<evidence type="ECO:0000256" key="1">
    <source>
        <dbReference type="SAM" id="Coils"/>
    </source>
</evidence>
<feature type="compositionally biased region" description="Polar residues" evidence="2">
    <location>
        <begin position="417"/>
        <end position="426"/>
    </location>
</feature>
<feature type="region of interest" description="Disordered" evidence="2">
    <location>
        <begin position="405"/>
        <end position="448"/>
    </location>
</feature>
<evidence type="ECO:0000313" key="3">
    <source>
        <dbReference type="EMBL" id="KAK7499137.1"/>
    </source>
</evidence>
<feature type="compositionally biased region" description="Polar residues" evidence="2">
    <location>
        <begin position="320"/>
        <end position="343"/>
    </location>
</feature>
<comment type="caution">
    <text evidence="3">The sequence shown here is derived from an EMBL/GenBank/DDBJ whole genome shotgun (WGS) entry which is preliminary data.</text>
</comment>
<evidence type="ECO:0008006" key="5">
    <source>
        <dbReference type="Google" id="ProtNLM"/>
    </source>
</evidence>
<keyword evidence="4" id="KW-1185">Reference proteome</keyword>
<feature type="non-terminal residue" evidence="3">
    <location>
        <position position="640"/>
    </location>
</feature>
<reference evidence="3 4" key="1">
    <citation type="journal article" date="2023" name="Sci. Data">
        <title>Genome assembly of the Korean intertidal mud-creeper Batillaria attramentaria.</title>
        <authorList>
            <person name="Patra A.K."/>
            <person name="Ho P.T."/>
            <person name="Jun S."/>
            <person name="Lee S.J."/>
            <person name="Kim Y."/>
            <person name="Won Y.J."/>
        </authorList>
    </citation>
    <scope>NUCLEOTIDE SEQUENCE [LARGE SCALE GENOMIC DNA]</scope>
    <source>
        <strain evidence="3">Wonlab-2016</strain>
    </source>
</reference>
<organism evidence="3 4">
    <name type="scientific">Batillaria attramentaria</name>
    <dbReference type="NCBI Taxonomy" id="370345"/>
    <lineage>
        <taxon>Eukaryota</taxon>
        <taxon>Metazoa</taxon>
        <taxon>Spiralia</taxon>
        <taxon>Lophotrochozoa</taxon>
        <taxon>Mollusca</taxon>
        <taxon>Gastropoda</taxon>
        <taxon>Caenogastropoda</taxon>
        <taxon>Sorbeoconcha</taxon>
        <taxon>Cerithioidea</taxon>
        <taxon>Batillariidae</taxon>
        <taxon>Batillaria</taxon>
    </lineage>
</organism>
<protein>
    <recommendedName>
        <fullName evidence="5">Coiled-coil domain-containing protein 62</fullName>
    </recommendedName>
</protein>
<feature type="region of interest" description="Disordered" evidence="2">
    <location>
        <begin position="320"/>
        <end position="345"/>
    </location>
</feature>
<feature type="non-terminal residue" evidence="3">
    <location>
        <position position="1"/>
    </location>
</feature>
<dbReference type="AlphaFoldDB" id="A0ABD0LJG6"/>
<name>A0ABD0LJG6_9CAEN</name>
<sequence>AGTLDLENSTVVKQRQEIQLLVQELKERDCELNEIVKSHQLQLSLWEKDRQLILRLQEKCAFLAEQVQHGEKELVSVTTKQQGAQKKTESKGLAFQSAHAQLHKSISDSLEKAVHLQEFENCKKTLSDSLREVSTAKGHLEAREQELITLIKLKDFKLDEAASDMKILKAKLKEMELESQNLDRSMPYASAAIQWQHQYQTAKKQNDQLKLLCQEKDSMVEQLSSQLSESQRHAVMLQRALDASGERERCQNAIICSLRSQQERTKKELIHLTNLYKRQNREVALLQLSLDSSRESCKEVGEHSVDPTPLSLAKTVKSTCSTNHGTASSKKSGSLSQVKSKGNTPKLHQVLLEDLDSYTNEHENLHNFSQDYSCAKEELEVFRIAHHQPRIDRAELMNVPVLPEQEKSAEPPCHRTFQLSDFQPSSHMDKNRNAGASLSEHDSPSLDTSYEENELQEPTAYCFEWHTLGEIKGRLNNSADRRLSSGYSSLGRDQEQFGMEALQKRMNSTKYNSQGNEDKDASNTQLEDTLLCSGCNELDIDTPKMHDMKNGSQSQRQNVEMENCDKWSPQQNGPTCITLSREDTDKTYSVLEQRDTGDRSDCRQVPTLETCRSTSYFDEKLISYLSSPECELDNDHPNNV</sequence>
<evidence type="ECO:0000313" key="4">
    <source>
        <dbReference type="Proteomes" id="UP001519460"/>
    </source>
</evidence>
<dbReference type="EMBL" id="JACVVK020000046">
    <property type="protein sequence ID" value="KAK7499137.1"/>
    <property type="molecule type" value="Genomic_DNA"/>
</dbReference>